<feature type="transmembrane region" description="Helical" evidence="1">
    <location>
        <begin position="21"/>
        <end position="39"/>
    </location>
</feature>
<keyword evidence="1" id="KW-0472">Membrane</keyword>
<keyword evidence="3" id="KW-1185">Reference proteome</keyword>
<feature type="transmembrane region" description="Helical" evidence="1">
    <location>
        <begin position="145"/>
        <end position="169"/>
    </location>
</feature>
<gene>
    <name evidence="2" type="ORF">GJG86_16515</name>
</gene>
<dbReference type="EMBL" id="VTFY01000021">
    <property type="protein sequence ID" value="MRX84081.1"/>
    <property type="molecule type" value="Genomic_DNA"/>
</dbReference>
<name>A0A6N7RST5_9ACTN</name>
<dbReference type="AlphaFoldDB" id="A0A6N7RST5"/>
<reference evidence="3" key="1">
    <citation type="submission" date="2019-08" db="EMBL/GenBank/DDBJ databases">
        <title>Arthrobacter sp. nov., isolated from plateau pika and Tibetan wild ass.</title>
        <authorList>
            <person name="Ge Y."/>
        </authorList>
    </citation>
    <scope>NUCLEOTIDE SEQUENCE [LARGE SCALE GENOMIC DNA]</scope>
    <source>
        <strain evidence="3">HF-4214</strain>
    </source>
</reference>
<dbReference type="InterPro" id="IPR049458">
    <property type="entry name" value="EpsG-like"/>
</dbReference>
<sequence length="360" mass="41075">MGYAIYLASIIVGLLKKNSKALAFVILIAMWLIMGFNSYNEDMLPYKYFYDLQLTEGSGLYLGYVATEQFAWQLGFDYYQYRMLFSGISLLLIFRFIVRYTDNPALVLALYALLPFMYDVVQFKFFLSASVAITGLSFLIDNKKFAVPAFCCFLLIAILFHPASALFSIFMISKLSKKRALVLSIVLALIILLSVYSGYAQMVMSGLMDSTKASVYLSELGRFGSLPYLVSTLLLVVLSVYVQNEISFHERRIEEGTVCPLPSGNKFLEFFKSGVFAFIPLVALLPVSLQNFYRPIRSSLLLFYLFFAITAFEHRDYLSQRSRSLFILSFIIWVLLTFYTVMYGVYDIVIAAELANNLLW</sequence>
<organism evidence="2 3">
    <name type="scientific">Eggerthella guodeyinii</name>
    <dbReference type="NCBI Taxonomy" id="2690837"/>
    <lineage>
        <taxon>Bacteria</taxon>
        <taxon>Bacillati</taxon>
        <taxon>Actinomycetota</taxon>
        <taxon>Coriobacteriia</taxon>
        <taxon>Eggerthellales</taxon>
        <taxon>Eggerthellaceae</taxon>
        <taxon>Eggerthella</taxon>
    </lineage>
</organism>
<evidence type="ECO:0000256" key="1">
    <source>
        <dbReference type="SAM" id="Phobius"/>
    </source>
</evidence>
<keyword evidence="1" id="KW-1133">Transmembrane helix</keyword>
<dbReference type="Proteomes" id="UP000438093">
    <property type="component" value="Unassembled WGS sequence"/>
</dbReference>
<protein>
    <recommendedName>
        <fullName evidence="4">EpsG family protein</fullName>
    </recommendedName>
</protein>
<feature type="transmembrane region" description="Helical" evidence="1">
    <location>
        <begin position="324"/>
        <end position="346"/>
    </location>
</feature>
<evidence type="ECO:0008006" key="4">
    <source>
        <dbReference type="Google" id="ProtNLM"/>
    </source>
</evidence>
<comment type="caution">
    <text evidence="2">The sequence shown here is derived from an EMBL/GenBank/DDBJ whole genome shotgun (WGS) entry which is preliminary data.</text>
</comment>
<dbReference type="Pfam" id="PF14897">
    <property type="entry name" value="EpsG"/>
    <property type="match status" value="1"/>
</dbReference>
<proteinExistence type="predicted"/>
<feature type="transmembrane region" description="Helical" evidence="1">
    <location>
        <begin position="105"/>
        <end position="125"/>
    </location>
</feature>
<feature type="transmembrane region" description="Helical" evidence="1">
    <location>
        <begin position="79"/>
        <end position="98"/>
    </location>
</feature>
<feature type="transmembrane region" description="Helical" evidence="1">
    <location>
        <begin position="295"/>
        <end position="312"/>
    </location>
</feature>
<feature type="transmembrane region" description="Helical" evidence="1">
    <location>
        <begin position="270"/>
        <end position="289"/>
    </location>
</feature>
<feature type="transmembrane region" description="Helical" evidence="1">
    <location>
        <begin position="181"/>
        <end position="200"/>
    </location>
</feature>
<evidence type="ECO:0000313" key="3">
    <source>
        <dbReference type="Proteomes" id="UP000438093"/>
    </source>
</evidence>
<dbReference type="RefSeq" id="WP_154334938.1">
    <property type="nucleotide sequence ID" value="NZ_VTFY01000021.1"/>
</dbReference>
<keyword evidence="1" id="KW-0812">Transmembrane</keyword>
<evidence type="ECO:0000313" key="2">
    <source>
        <dbReference type="EMBL" id="MRX84081.1"/>
    </source>
</evidence>
<feature type="transmembrane region" description="Helical" evidence="1">
    <location>
        <begin position="220"/>
        <end position="242"/>
    </location>
</feature>
<accession>A0A6N7RST5</accession>